<evidence type="ECO:0000313" key="5">
    <source>
        <dbReference type="EMBL" id="KAF9153050.1"/>
    </source>
</evidence>
<evidence type="ECO:0000256" key="3">
    <source>
        <dbReference type="ARBA" id="ARBA00022525"/>
    </source>
</evidence>
<dbReference type="EMBL" id="JAAAUQ010000200">
    <property type="protein sequence ID" value="KAF9153050.1"/>
    <property type="molecule type" value="Genomic_DNA"/>
</dbReference>
<name>A0A9P5S1X9_9FUNG</name>
<dbReference type="Pfam" id="PF20147">
    <property type="entry name" value="Crinkler"/>
    <property type="match status" value="1"/>
</dbReference>
<comment type="subcellular location">
    <subcellularLocation>
        <location evidence="1">Host cell</location>
    </subcellularLocation>
    <subcellularLocation>
        <location evidence="2">Secreted</location>
    </subcellularLocation>
</comment>
<evidence type="ECO:0000256" key="2">
    <source>
        <dbReference type="ARBA" id="ARBA00004613"/>
    </source>
</evidence>
<organism evidence="5 6">
    <name type="scientific">Linnemannia schmuckeri</name>
    <dbReference type="NCBI Taxonomy" id="64567"/>
    <lineage>
        <taxon>Eukaryota</taxon>
        <taxon>Fungi</taxon>
        <taxon>Fungi incertae sedis</taxon>
        <taxon>Mucoromycota</taxon>
        <taxon>Mortierellomycotina</taxon>
        <taxon>Mortierellomycetes</taxon>
        <taxon>Mortierellales</taxon>
        <taxon>Mortierellaceae</taxon>
        <taxon>Linnemannia</taxon>
    </lineage>
</organism>
<dbReference type="GO" id="GO:0005576">
    <property type="term" value="C:extracellular region"/>
    <property type="evidence" value="ECO:0007669"/>
    <property type="project" value="UniProtKB-SubCell"/>
</dbReference>
<sequence length="83" mass="9146">MDNNPLILFCLIDGEATANTVLIEIESTKTIGDLKDFIKTKQNPAFDDIVTESLALWSVSISGDDNDEEILVLLNTRATIHVI</sequence>
<keyword evidence="3" id="KW-0964">Secreted</keyword>
<feature type="domain" description="Crinkler effector protein N-terminal" evidence="4">
    <location>
        <begin position="8"/>
        <end position="68"/>
    </location>
</feature>
<evidence type="ECO:0000313" key="6">
    <source>
        <dbReference type="Proteomes" id="UP000748756"/>
    </source>
</evidence>
<dbReference type="AlphaFoldDB" id="A0A9P5S1X9"/>
<feature type="non-terminal residue" evidence="5">
    <location>
        <position position="83"/>
    </location>
</feature>
<dbReference type="InterPro" id="IPR045379">
    <property type="entry name" value="Crinkler_N"/>
</dbReference>
<evidence type="ECO:0000259" key="4">
    <source>
        <dbReference type="Pfam" id="PF20147"/>
    </source>
</evidence>
<dbReference type="GO" id="GO:0043657">
    <property type="term" value="C:host cell"/>
    <property type="evidence" value="ECO:0007669"/>
    <property type="project" value="UniProtKB-SubCell"/>
</dbReference>
<reference evidence="5" key="1">
    <citation type="journal article" date="2020" name="Fungal Divers.">
        <title>Resolving the Mortierellaceae phylogeny through synthesis of multi-gene phylogenetics and phylogenomics.</title>
        <authorList>
            <person name="Vandepol N."/>
            <person name="Liber J."/>
            <person name="Desiro A."/>
            <person name="Na H."/>
            <person name="Kennedy M."/>
            <person name="Barry K."/>
            <person name="Grigoriev I.V."/>
            <person name="Miller A.N."/>
            <person name="O'Donnell K."/>
            <person name="Stajich J.E."/>
            <person name="Bonito G."/>
        </authorList>
    </citation>
    <scope>NUCLEOTIDE SEQUENCE</scope>
    <source>
        <strain evidence="5">NRRL 6426</strain>
    </source>
</reference>
<proteinExistence type="predicted"/>
<dbReference type="Proteomes" id="UP000748756">
    <property type="component" value="Unassembled WGS sequence"/>
</dbReference>
<protein>
    <recommendedName>
        <fullName evidence="4">Crinkler effector protein N-terminal domain-containing protein</fullName>
    </recommendedName>
</protein>
<evidence type="ECO:0000256" key="1">
    <source>
        <dbReference type="ARBA" id="ARBA00004340"/>
    </source>
</evidence>
<accession>A0A9P5S1X9</accession>
<keyword evidence="6" id="KW-1185">Reference proteome</keyword>
<dbReference type="OrthoDB" id="2409492at2759"/>
<gene>
    <name evidence="5" type="ORF">BG015_004190</name>
</gene>
<comment type="caution">
    <text evidence="5">The sequence shown here is derived from an EMBL/GenBank/DDBJ whole genome shotgun (WGS) entry which is preliminary data.</text>
</comment>